<feature type="region of interest" description="Disordered" evidence="7">
    <location>
        <begin position="22"/>
        <end position="65"/>
    </location>
</feature>
<dbReference type="GO" id="GO:0005634">
    <property type="term" value="C:nucleus"/>
    <property type="evidence" value="ECO:0007669"/>
    <property type="project" value="UniProtKB-SubCell"/>
</dbReference>
<comment type="subcellular location">
    <subcellularLocation>
        <location evidence="1">Nucleus</location>
    </subcellularLocation>
</comment>
<evidence type="ECO:0000256" key="5">
    <source>
        <dbReference type="ARBA" id="ARBA00023242"/>
    </source>
</evidence>
<feature type="compositionally biased region" description="Basic and acidic residues" evidence="7">
    <location>
        <begin position="174"/>
        <end position="198"/>
    </location>
</feature>
<dbReference type="Gene3D" id="3.30.40.10">
    <property type="entry name" value="Zinc/RING finger domain, C3HC4 (zinc finger)"/>
    <property type="match status" value="1"/>
</dbReference>
<evidence type="ECO:0000256" key="1">
    <source>
        <dbReference type="ARBA" id="ARBA00004123"/>
    </source>
</evidence>
<keyword evidence="2" id="KW-0479">Metal-binding</keyword>
<dbReference type="InterPro" id="IPR013083">
    <property type="entry name" value="Znf_RING/FYVE/PHD"/>
</dbReference>
<keyword evidence="10" id="KW-1185">Reference proteome</keyword>
<dbReference type="Gene3D" id="3.10.20.90">
    <property type="entry name" value="Phosphatidylinositol 3-kinase Catalytic Subunit, Chain A, domain 1"/>
    <property type="match status" value="1"/>
</dbReference>
<dbReference type="EMBL" id="BTRK01000004">
    <property type="protein sequence ID" value="GMR47627.1"/>
    <property type="molecule type" value="Genomic_DNA"/>
</dbReference>
<evidence type="ECO:0000256" key="2">
    <source>
        <dbReference type="ARBA" id="ARBA00022723"/>
    </source>
</evidence>
<dbReference type="Pfam" id="PF00097">
    <property type="entry name" value="zf-C3HC4"/>
    <property type="match status" value="1"/>
</dbReference>
<accession>A0AAN5CNE9</accession>
<dbReference type="GO" id="GO:0008270">
    <property type="term" value="F:zinc ion binding"/>
    <property type="evidence" value="ECO:0007669"/>
    <property type="project" value="UniProtKB-KW"/>
</dbReference>
<dbReference type="SUPFAM" id="SSF57850">
    <property type="entry name" value="RING/U-box"/>
    <property type="match status" value="1"/>
</dbReference>
<dbReference type="CDD" id="cd16102">
    <property type="entry name" value="RAWUL_PCGF_like"/>
    <property type="match status" value="1"/>
</dbReference>
<dbReference type="InterPro" id="IPR001841">
    <property type="entry name" value="Znf_RING"/>
</dbReference>
<dbReference type="FunFam" id="3.30.40.10:FF:000122">
    <property type="entry name" value="polycomb group RING finger protein 1"/>
    <property type="match status" value="1"/>
</dbReference>
<comment type="caution">
    <text evidence="9">The sequence shown here is derived from an EMBL/GenBank/DDBJ whole genome shotgun (WGS) entry which is preliminary data.</text>
</comment>
<evidence type="ECO:0000256" key="3">
    <source>
        <dbReference type="ARBA" id="ARBA00022771"/>
    </source>
</evidence>
<proteinExistence type="predicted"/>
<dbReference type="InterPro" id="IPR017907">
    <property type="entry name" value="Znf_RING_CS"/>
</dbReference>
<keyword evidence="3 6" id="KW-0863">Zinc-finger</keyword>
<dbReference type="PROSITE" id="PS50089">
    <property type="entry name" value="ZF_RING_2"/>
    <property type="match status" value="1"/>
</dbReference>
<gene>
    <name evidence="9" type="ORF">PMAYCL1PPCAC_17822</name>
</gene>
<evidence type="ECO:0000313" key="9">
    <source>
        <dbReference type="EMBL" id="GMR47627.1"/>
    </source>
</evidence>
<evidence type="ECO:0000256" key="6">
    <source>
        <dbReference type="PROSITE-ProRule" id="PRU00175"/>
    </source>
</evidence>
<keyword evidence="5" id="KW-0539">Nucleus</keyword>
<evidence type="ECO:0000256" key="4">
    <source>
        <dbReference type="ARBA" id="ARBA00022833"/>
    </source>
</evidence>
<name>A0AAN5CNE9_9BILA</name>
<feature type="domain" description="RING-type" evidence="8">
    <location>
        <begin position="86"/>
        <end position="125"/>
    </location>
</feature>
<dbReference type="InterPro" id="IPR018957">
    <property type="entry name" value="Znf_C3HC4_RING-type"/>
</dbReference>
<dbReference type="PANTHER" id="PTHR45893">
    <property type="entry name" value="POLYCOMB GROUP RING FINGER PROTEIN"/>
    <property type="match status" value="1"/>
</dbReference>
<protein>
    <recommendedName>
        <fullName evidence="8">RING-type domain-containing protein</fullName>
    </recommendedName>
</protein>
<reference evidence="10" key="1">
    <citation type="submission" date="2022-10" db="EMBL/GenBank/DDBJ databases">
        <title>Genome assembly of Pristionchus species.</title>
        <authorList>
            <person name="Yoshida K."/>
            <person name="Sommer R.J."/>
        </authorList>
    </citation>
    <scope>NUCLEOTIDE SEQUENCE [LARGE SCALE GENOMIC DNA]</scope>
    <source>
        <strain evidence="10">RS5460</strain>
    </source>
</reference>
<evidence type="ECO:0000313" key="10">
    <source>
        <dbReference type="Proteomes" id="UP001328107"/>
    </source>
</evidence>
<feature type="region of interest" description="Disordered" evidence="7">
    <location>
        <begin position="168"/>
        <end position="198"/>
    </location>
</feature>
<dbReference type="SMART" id="SM00184">
    <property type="entry name" value="RING"/>
    <property type="match status" value="1"/>
</dbReference>
<dbReference type="FunFam" id="3.10.20.90:FF:000431">
    <property type="entry name" value="Protein CBG06226"/>
    <property type="match status" value="1"/>
</dbReference>
<keyword evidence="4" id="KW-0862">Zinc</keyword>
<dbReference type="InterPro" id="IPR051507">
    <property type="entry name" value="PcG_RING_finger"/>
</dbReference>
<evidence type="ECO:0000256" key="7">
    <source>
        <dbReference type="SAM" id="MobiDB-lite"/>
    </source>
</evidence>
<organism evidence="9 10">
    <name type="scientific">Pristionchus mayeri</name>
    <dbReference type="NCBI Taxonomy" id="1317129"/>
    <lineage>
        <taxon>Eukaryota</taxon>
        <taxon>Metazoa</taxon>
        <taxon>Ecdysozoa</taxon>
        <taxon>Nematoda</taxon>
        <taxon>Chromadorea</taxon>
        <taxon>Rhabditida</taxon>
        <taxon>Rhabditina</taxon>
        <taxon>Diplogasteromorpha</taxon>
        <taxon>Diplogasteroidea</taxon>
        <taxon>Neodiplogasteridae</taxon>
        <taxon>Pristionchus</taxon>
    </lineage>
</organism>
<dbReference type="AlphaFoldDB" id="A0AAN5CNE9"/>
<evidence type="ECO:0000259" key="8">
    <source>
        <dbReference type="PROSITE" id="PS50089"/>
    </source>
</evidence>
<sequence>MGSKTKNGIEKRAKKKKIKKEFSVDEDVEMKSPSPTRIKLEVDEEQPCSSQSSNPMVKRGDGSSRPMDARKEFVLPLEKINMQITCSICKGYFIEATTVTECLHTFCKSCILAHFEEGFTNCPKCGIVIHQSHPSNYVSFDRTLQDIVYKLVPGLANEEMERRKEHRAAKRKAAGKEEIVNETKEDDNATNKCYADDDPRLSHHRGDDQVVVRLIPERGLDPVSRPVVRTSHMTTINTLKRYLSLIMWNDASRYNQLDLFCNGELMGRDYSMRFIQYTKWRHHKPGTPLALTYRPHIEF</sequence>
<dbReference type="Proteomes" id="UP001328107">
    <property type="component" value="Unassembled WGS sequence"/>
</dbReference>
<dbReference type="PROSITE" id="PS00518">
    <property type="entry name" value="ZF_RING_1"/>
    <property type="match status" value="1"/>
</dbReference>